<dbReference type="Gene3D" id="3.30.565.10">
    <property type="entry name" value="Histidine kinase-like ATPase, C-terminal domain"/>
    <property type="match status" value="1"/>
</dbReference>
<feature type="domain" description="Histidine kinase" evidence="9">
    <location>
        <begin position="390"/>
        <end position="616"/>
    </location>
</feature>
<dbReference type="InterPro" id="IPR000700">
    <property type="entry name" value="PAS-assoc_C"/>
</dbReference>
<sequence length="754" mass="84576">MFNSIRKDYSLKIKTFLIKVTTPSDLTDEEGIRYWQERLLLVFLFAGVVLGFVVCLASVALSIKEDLWGVAVVDTIIYAWVVVLFFCRSFPFVIRAVSVSLISYVLGMVLLLTIGPFGGGPVWLFVFPVIVAILLGLRSALGALAVNAGTVILIGILLQSGYMEWDYSTTNPVEKWIVISLNFMLLNSIVTISIAVISGRIQGLLNQQKSMLVSLEEKHSELLESNFQLKREMVERNQAEDALLESEEKYRLLVENQNDLVVKVDKKWRLLYVSPKYCETYGKDEEELLGKNILPLVHEEDRSRITKSLERLHYPPYTAQHEERNLTKDGWRWFSWVAKGLLNEEGQLEAFVSVGRDITDRKQTEEEKQALENQLQRSQKMEAMGLMAGGVAHDLNNILSGIVSYPELILMDLPDDSPLRKPIKTIQESGMKAVNVVSDLLTIARGVAIGKEVLSLNSIVEEYLSSAEHQKLKTVSPIVTFKFQLDSELLNINCSPPHIKKTLMNLVANASEAIEGAGTVTISTESRYLDEPFKAYEEVKIGEYSVLSVTDDGTGISPEDLEKIFEPFYTKKVMGRSGTGLGLAIVWNMVQDHQGYINVMSSEKGTIFELYFPVTREEVAAAKENIPLEDYLGQGEKILVVDDEERQIEIACGMLTKLGYNAKSVQSGEEAIEYVKKHSVDLMVLDMVMHKGINGRETYEKIISIHPGQKAIIASGYAKTKEVEFTQKLGAGKYIKKPYTLEKIGIAVKEELEK</sequence>
<dbReference type="PROSITE" id="PS50112">
    <property type="entry name" value="PAS"/>
    <property type="match status" value="1"/>
</dbReference>
<dbReference type="InterPro" id="IPR011006">
    <property type="entry name" value="CheY-like_superfamily"/>
</dbReference>
<proteinExistence type="predicted"/>
<evidence type="ECO:0000256" key="2">
    <source>
        <dbReference type="ARBA" id="ARBA00022679"/>
    </source>
</evidence>
<dbReference type="SUPFAM" id="SSF55874">
    <property type="entry name" value="ATPase domain of HSP90 chaperone/DNA topoisomerase II/histidine kinase"/>
    <property type="match status" value="1"/>
</dbReference>
<evidence type="ECO:0000259" key="9">
    <source>
        <dbReference type="PROSITE" id="PS50109"/>
    </source>
</evidence>
<dbReference type="PROSITE" id="PS50109">
    <property type="entry name" value="HIS_KIN"/>
    <property type="match status" value="1"/>
</dbReference>
<dbReference type="GO" id="GO:0000155">
    <property type="term" value="F:phosphorelay sensor kinase activity"/>
    <property type="evidence" value="ECO:0007669"/>
    <property type="project" value="InterPro"/>
</dbReference>
<evidence type="ECO:0008006" key="14">
    <source>
        <dbReference type="Google" id="ProtNLM"/>
    </source>
</evidence>
<keyword evidence="5" id="KW-0067">ATP-binding</keyword>
<keyword evidence="8" id="KW-0472">Membrane</keyword>
<dbReference type="SUPFAM" id="SSF55785">
    <property type="entry name" value="PYP-like sensor domain (PAS domain)"/>
    <property type="match status" value="1"/>
</dbReference>
<dbReference type="PANTHER" id="PTHR43065:SF46">
    <property type="entry name" value="C4-DICARBOXYLATE TRANSPORT SENSOR PROTEIN DCTB"/>
    <property type="match status" value="1"/>
</dbReference>
<dbReference type="SMART" id="SM00086">
    <property type="entry name" value="PAC"/>
    <property type="match status" value="1"/>
</dbReference>
<dbReference type="InterPro" id="IPR048437">
    <property type="entry name" value="MASE11"/>
</dbReference>
<dbReference type="AlphaFoldDB" id="A0A0F9JRZ8"/>
<dbReference type="Pfam" id="PF00512">
    <property type="entry name" value="HisKA"/>
    <property type="match status" value="1"/>
</dbReference>
<dbReference type="SMART" id="SM00091">
    <property type="entry name" value="PAS"/>
    <property type="match status" value="1"/>
</dbReference>
<feature type="domain" description="PAC" evidence="12">
    <location>
        <begin position="319"/>
        <end position="370"/>
    </location>
</feature>
<dbReference type="Pfam" id="PF20969">
    <property type="entry name" value="MASE11"/>
    <property type="match status" value="1"/>
</dbReference>
<comment type="caution">
    <text evidence="13">The sequence shown here is derived from an EMBL/GenBank/DDBJ whole genome shotgun (WGS) entry which is preliminary data.</text>
</comment>
<dbReference type="InterPro" id="IPR036890">
    <property type="entry name" value="HATPase_C_sf"/>
</dbReference>
<dbReference type="EMBL" id="LAZR01010760">
    <property type="protein sequence ID" value="KKM65226.1"/>
    <property type="molecule type" value="Genomic_DNA"/>
</dbReference>
<dbReference type="SMART" id="SM00388">
    <property type="entry name" value="HisKA"/>
    <property type="match status" value="1"/>
</dbReference>
<organism evidence="13">
    <name type="scientific">marine sediment metagenome</name>
    <dbReference type="NCBI Taxonomy" id="412755"/>
    <lineage>
        <taxon>unclassified sequences</taxon>
        <taxon>metagenomes</taxon>
        <taxon>ecological metagenomes</taxon>
    </lineage>
</organism>
<dbReference type="PROSITE" id="PS50113">
    <property type="entry name" value="PAC"/>
    <property type="match status" value="1"/>
</dbReference>
<protein>
    <recommendedName>
        <fullName evidence="14">Histidine kinase</fullName>
    </recommendedName>
</protein>
<dbReference type="PANTHER" id="PTHR43065">
    <property type="entry name" value="SENSOR HISTIDINE KINASE"/>
    <property type="match status" value="1"/>
</dbReference>
<feature type="domain" description="PAS" evidence="11">
    <location>
        <begin position="246"/>
        <end position="311"/>
    </location>
</feature>
<evidence type="ECO:0000256" key="1">
    <source>
        <dbReference type="ARBA" id="ARBA00022553"/>
    </source>
</evidence>
<reference evidence="13" key="1">
    <citation type="journal article" date="2015" name="Nature">
        <title>Complex archaea that bridge the gap between prokaryotes and eukaryotes.</title>
        <authorList>
            <person name="Spang A."/>
            <person name="Saw J.H."/>
            <person name="Jorgensen S.L."/>
            <person name="Zaremba-Niedzwiedzka K."/>
            <person name="Martijn J."/>
            <person name="Lind A.E."/>
            <person name="van Eijk R."/>
            <person name="Schleper C."/>
            <person name="Guy L."/>
            <person name="Ettema T.J."/>
        </authorList>
    </citation>
    <scope>NUCLEOTIDE SEQUENCE</scope>
</reference>
<dbReference type="CDD" id="cd00082">
    <property type="entry name" value="HisKA"/>
    <property type="match status" value="1"/>
</dbReference>
<dbReference type="InterPro" id="IPR003661">
    <property type="entry name" value="HisK_dim/P_dom"/>
</dbReference>
<accession>A0A0F9JRZ8</accession>
<dbReference type="Gene3D" id="3.40.50.2300">
    <property type="match status" value="1"/>
</dbReference>
<evidence type="ECO:0000256" key="3">
    <source>
        <dbReference type="ARBA" id="ARBA00022741"/>
    </source>
</evidence>
<dbReference type="Gene3D" id="1.10.287.130">
    <property type="match status" value="1"/>
</dbReference>
<evidence type="ECO:0000259" key="11">
    <source>
        <dbReference type="PROSITE" id="PS50112"/>
    </source>
</evidence>
<evidence type="ECO:0000256" key="8">
    <source>
        <dbReference type="SAM" id="Phobius"/>
    </source>
</evidence>
<evidence type="ECO:0000259" key="10">
    <source>
        <dbReference type="PROSITE" id="PS50110"/>
    </source>
</evidence>
<dbReference type="InterPro" id="IPR036097">
    <property type="entry name" value="HisK_dim/P_sf"/>
</dbReference>
<dbReference type="GO" id="GO:0005524">
    <property type="term" value="F:ATP binding"/>
    <property type="evidence" value="ECO:0007669"/>
    <property type="project" value="UniProtKB-KW"/>
</dbReference>
<dbReference type="InterPro" id="IPR005467">
    <property type="entry name" value="His_kinase_dom"/>
</dbReference>
<keyword evidence="7" id="KW-0175">Coiled coil</keyword>
<feature type="domain" description="Response regulatory" evidence="10">
    <location>
        <begin position="637"/>
        <end position="752"/>
    </location>
</feature>
<dbReference type="InterPro" id="IPR000014">
    <property type="entry name" value="PAS"/>
</dbReference>
<dbReference type="InterPro" id="IPR003594">
    <property type="entry name" value="HATPase_dom"/>
</dbReference>
<dbReference type="CDD" id="cd00156">
    <property type="entry name" value="REC"/>
    <property type="match status" value="1"/>
</dbReference>
<evidence type="ECO:0000259" key="12">
    <source>
        <dbReference type="PROSITE" id="PS50113"/>
    </source>
</evidence>
<keyword evidence="8" id="KW-0812">Transmembrane</keyword>
<name>A0A0F9JRZ8_9ZZZZ</name>
<dbReference type="SMART" id="SM00387">
    <property type="entry name" value="HATPase_c"/>
    <property type="match status" value="1"/>
</dbReference>
<dbReference type="PRINTS" id="PR00344">
    <property type="entry name" value="BCTRLSENSOR"/>
</dbReference>
<feature type="transmembrane region" description="Helical" evidence="8">
    <location>
        <begin position="39"/>
        <end position="61"/>
    </location>
</feature>
<dbReference type="InterPro" id="IPR001610">
    <property type="entry name" value="PAC"/>
</dbReference>
<dbReference type="InterPro" id="IPR013656">
    <property type="entry name" value="PAS_4"/>
</dbReference>
<gene>
    <name evidence="13" type="ORF">LCGC14_1493420</name>
</gene>
<evidence type="ECO:0000256" key="7">
    <source>
        <dbReference type="SAM" id="Coils"/>
    </source>
</evidence>
<dbReference type="Pfam" id="PF02518">
    <property type="entry name" value="HATPase_c"/>
    <property type="match status" value="1"/>
</dbReference>
<evidence type="ECO:0000256" key="5">
    <source>
        <dbReference type="ARBA" id="ARBA00022840"/>
    </source>
</evidence>
<dbReference type="Pfam" id="PF00072">
    <property type="entry name" value="Response_reg"/>
    <property type="match status" value="1"/>
</dbReference>
<keyword evidence="3" id="KW-0547">Nucleotide-binding</keyword>
<dbReference type="CDD" id="cd00130">
    <property type="entry name" value="PAS"/>
    <property type="match status" value="1"/>
</dbReference>
<evidence type="ECO:0000256" key="6">
    <source>
        <dbReference type="ARBA" id="ARBA00023012"/>
    </source>
</evidence>
<keyword evidence="8" id="KW-1133">Transmembrane helix</keyword>
<dbReference type="NCBIfam" id="TIGR00229">
    <property type="entry name" value="sensory_box"/>
    <property type="match status" value="1"/>
</dbReference>
<dbReference type="Pfam" id="PF08448">
    <property type="entry name" value="PAS_4"/>
    <property type="match status" value="1"/>
</dbReference>
<dbReference type="PROSITE" id="PS50110">
    <property type="entry name" value="RESPONSE_REGULATORY"/>
    <property type="match status" value="1"/>
</dbReference>
<keyword evidence="1" id="KW-0597">Phosphoprotein</keyword>
<keyword evidence="2" id="KW-0808">Transferase</keyword>
<evidence type="ECO:0000313" key="13">
    <source>
        <dbReference type="EMBL" id="KKM65226.1"/>
    </source>
</evidence>
<keyword evidence="4" id="KW-0418">Kinase</keyword>
<dbReference type="InterPro" id="IPR004358">
    <property type="entry name" value="Sig_transdc_His_kin-like_C"/>
</dbReference>
<keyword evidence="6" id="KW-0902">Two-component regulatory system</keyword>
<feature type="transmembrane region" description="Helical" evidence="8">
    <location>
        <begin position="144"/>
        <end position="163"/>
    </location>
</feature>
<dbReference type="SMART" id="SM00448">
    <property type="entry name" value="REC"/>
    <property type="match status" value="1"/>
</dbReference>
<dbReference type="InterPro" id="IPR035965">
    <property type="entry name" value="PAS-like_dom_sf"/>
</dbReference>
<dbReference type="Gene3D" id="3.30.450.20">
    <property type="entry name" value="PAS domain"/>
    <property type="match status" value="1"/>
</dbReference>
<feature type="coiled-coil region" evidence="7">
    <location>
        <begin position="205"/>
        <end position="256"/>
    </location>
</feature>
<evidence type="ECO:0000256" key="4">
    <source>
        <dbReference type="ARBA" id="ARBA00022777"/>
    </source>
</evidence>
<feature type="transmembrane region" description="Helical" evidence="8">
    <location>
        <begin position="175"/>
        <end position="197"/>
    </location>
</feature>
<dbReference type="InterPro" id="IPR001789">
    <property type="entry name" value="Sig_transdc_resp-reg_receiver"/>
</dbReference>
<dbReference type="SUPFAM" id="SSF47384">
    <property type="entry name" value="Homodimeric domain of signal transducing histidine kinase"/>
    <property type="match status" value="1"/>
</dbReference>
<dbReference type="SUPFAM" id="SSF52172">
    <property type="entry name" value="CheY-like"/>
    <property type="match status" value="1"/>
</dbReference>